<name>A0AAQ3SXQ2_PASNO</name>
<dbReference type="CDD" id="cd01650">
    <property type="entry name" value="RT_nLTR_like"/>
    <property type="match status" value="1"/>
</dbReference>
<dbReference type="InterPro" id="IPR043502">
    <property type="entry name" value="DNA/RNA_pol_sf"/>
</dbReference>
<accession>A0AAQ3SXQ2</accession>
<dbReference type="PANTHER" id="PTHR33116:SF87">
    <property type="entry name" value="OS01G0158850 PROTEIN"/>
    <property type="match status" value="1"/>
</dbReference>
<dbReference type="InterPro" id="IPR026960">
    <property type="entry name" value="RVT-Znf"/>
</dbReference>
<reference evidence="2 3" key="1">
    <citation type="submission" date="2024-02" db="EMBL/GenBank/DDBJ databases">
        <title>High-quality chromosome-scale genome assembly of Pensacola bahiagrass (Paspalum notatum Flugge var. saurae).</title>
        <authorList>
            <person name="Vega J.M."/>
            <person name="Podio M."/>
            <person name="Orjuela J."/>
            <person name="Siena L.A."/>
            <person name="Pessino S.C."/>
            <person name="Combes M.C."/>
            <person name="Mariac C."/>
            <person name="Albertini E."/>
            <person name="Pupilli F."/>
            <person name="Ortiz J.P.A."/>
            <person name="Leblanc O."/>
        </authorList>
    </citation>
    <scope>NUCLEOTIDE SEQUENCE [LARGE SCALE GENOMIC DNA]</scope>
    <source>
        <strain evidence="2">R1</strain>
        <tissue evidence="2">Leaf</tissue>
    </source>
</reference>
<dbReference type="SUPFAM" id="SSF56672">
    <property type="entry name" value="DNA/RNA polymerases"/>
    <property type="match status" value="1"/>
</dbReference>
<protein>
    <recommendedName>
        <fullName evidence="1">Reverse transcriptase domain-containing protein</fullName>
    </recommendedName>
</protein>
<dbReference type="PROSITE" id="PS50878">
    <property type="entry name" value="RT_POL"/>
    <property type="match status" value="1"/>
</dbReference>
<dbReference type="AlphaFoldDB" id="A0AAQ3SXQ2"/>
<keyword evidence="3" id="KW-1185">Reference proteome</keyword>
<dbReference type="PANTHER" id="PTHR33116">
    <property type="entry name" value="REVERSE TRANSCRIPTASE ZINC-BINDING DOMAIN-CONTAINING PROTEIN-RELATED-RELATED"/>
    <property type="match status" value="1"/>
</dbReference>
<dbReference type="Pfam" id="PF00078">
    <property type="entry name" value="RVT_1"/>
    <property type="match status" value="1"/>
</dbReference>
<dbReference type="EMBL" id="CP144747">
    <property type="protein sequence ID" value="WVZ62611.1"/>
    <property type="molecule type" value="Genomic_DNA"/>
</dbReference>
<evidence type="ECO:0000313" key="3">
    <source>
        <dbReference type="Proteomes" id="UP001341281"/>
    </source>
</evidence>
<organism evidence="2 3">
    <name type="scientific">Paspalum notatum var. saurae</name>
    <dbReference type="NCBI Taxonomy" id="547442"/>
    <lineage>
        <taxon>Eukaryota</taxon>
        <taxon>Viridiplantae</taxon>
        <taxon>Streptophyta</taxon>
        <taxon>Embryophyta</taxon>
        <taxon>Tracheophyta</taxon>
        <taxon>Spermatophyta</taxon>
        <taxon>Magnoliopsida</taxon>
        <taxon>Liliopsida</taxon>
        <taxon>Poales</taxon>
        <taxon>Poaceae</taxon>
        <taxon>PACMAD clade</taxon>
        <taxon>Panicoideae</taxon>
        <taxon>Andropogonodae</taxon>
        <taxon>Paspaleae</taxon>
        <taxon>Paspalinae</taxon>
        <taxon>Paspalum</taxon>
    </lineage>
</organism>
<gene>
    <name evidence="2" type="ORF">U9M48_012339</name>
</gene>
<dbReference type="Proteomes" id="UP001341281">
    <property type="component" value="Chromosome 03"/>
</dbReference>
<sequence length="530" mass="60866">MTLFEEFHAGTLNLHSLNFGTIILLPKSSEAKQIQQYRPICLLNVSFKIFTKVATNRLTVTSALTDGFSTWKKYNGGVVILHETLHELHKKKRNGIVFKNDFEKAYDKVRWNFLQQTLRMKGFSPKWSSWVQSFVQQGNVGVKVNDQVGSYFQTKKGVRQGDPLSPLLFNIVVDMLAIMINRAKDAGNIEGLIPHLVEDGLSILRYVDDTHDIEQVKNLKLLLCAFEQLSGLKINFHKSEIFYFGQAKQQEESYSHLFGCSLGFFPFRYLGIPMHFRKLSNKDWALVEDRFEKRLSGWKGKLLLVGGRLVLINSVLSSLPMFMLSFFEVPKGVARWEILCQPKDQGGLGILNLDLQNKCLLSFWLFKLCNEERVWQQLIRNKYLKNKTLSQVEKRPGDSLLVGLVLRVSNITLQEENDVFIWGLRTNGFFSVQSMYKYLVNSNKRVLVTKDNLSRRNWHGDKSCAFCGSTETIQHLFFECQYAKFLWRVVHMSFGIVPPLNAGELTGSGYGPNCSEMKIKHKWSFRAANG</sequence>
<dbReference type="InterPro" id="IPR000477">
    <property type="entry name" value="RT_dom"/>
</dbReference>
<evidence type="ECO:0000313" key="2">
    <source>
        <dbReference type="EMBL" id="WVZ62611.1"/>
    </source>
</evidence>
<feature type="domain" description="Reverse transcriptase" evidence="1">
    <location>
        <begin position="6"/>
        <end position="262"/>
    </location>
</feature>
<evidence type="ECO:0000259" key="1">
    <source>
        <dbReference type="PROSITE" id="PS50878"/>
    </source>
</evidence>
<dbReference type="Pfam" id="PF13966">
    <property type="entry name" value="zf-RVT"/>
    <property type="match status" value="1"/>
</dbReference>
<proteinExistence type="predicted"/>